<evidence type="ECO:0000313" key="2">
    <source>
        <dbReference type="Proteomes" id="UP000003860"/>
    </source>
</evidence>
<protein>
    <recommendedName>
        <fullName evidence="3">DUF5104 domain-containing protein</fullName>
    </recommendedName>
</protein>
<dbReference type="EMBL" id="ACXX02000028">
    <property type="protein sequence ID" value="EGD45648.1"/>
    <property type="molecule type" value="Genomic_DNA"/>
</dbReference>
<evidence type="ECO:0000313" key="1">
    <source>
        <dbReference type="EMBL" id="EGD45648.1"/>
    </source>
</evidence>
<comment type="caution">
    <text evidence="1">The sequence shown here is derived from an EMBL/GenBank/DDBJ whole genome shotgun (WGS) entry which is preliminary data.</text>
</comment>
<dbReference type="Gene3D" id="3.10.450.50">
    <property type="match status" value="1"/>
</dbReference>
<accession>F1TIW9</accession>
<dbReference type="Proteomes" id="UP000003860">
    <property type="component" value="Unassembled WGS sequence"/>
</dbReference>
<reference evidence="1" key="2">
    <citation type="submission" date="2011-01" db="EMBL/GenBank/DDBJ databases">
        <title>The Non-contiguous Finished genome of Clostridium papyrosolvens.</title>
        <authorList>
            <person name="Lucas S."/>
            <person name="Copeland A."/>
            <person name="Lapidus A."/>
            <person name="Cheng J.-F."/>
            <person name="Goodwin L."/>
            <person name="Pitluck S."/>
            <person name="Misra M."/>
            <person name="Chertkov O."/>
            <person name="Detter J.C."/>
            <person name="Han C."/>
            <person name="Tapia R."/>
            <person name="Land M."/>
            <person name="Hauser L."/>
            <person name="Kyrpides N."/>
            <person name="Ivanova N."/>
            <person name="Pagani I."/>
            <person name="Mouttaki H."/>
            <person name="He Z."/>
            <person name="Zhou J."/>
            <person name="Hemme C.L."/>
            <person name="Woyke T."/>
        </authorList>
    </citation>
    <scope>NUCLEOTIDE SEQUENCE [LARGE SCALE GENOMIC DNA]</scope>
    <source>
        <strain evidence="1">DSM 2782</strain>
    </source>
</reference>
<dbReference type="eggNOG" id="ENOG502Z9DK">
    <property type="taxonomic scope" value="Bacteria"/>
</dbReference>
<dbReference type="RefSeq" id="WP_004622710.1">
    <property type="nucleotide sequence ID" value="NZ_ACXX02000028.1"/>
</dbReference>
<dbReference type="PROSITE" id="PS51257">
    <property type="entry name" value="PROKAR_LIPOPROTEIN"/>
    <property type="match status" value="1"/>
</dbReference>
<gene>
    <name evidence="1" type="ORF">Cpap_0007</name>
</gene>
<proteinExistence type="predicted"/>
<organism evidence="1 2">
    <name type="scientific">Ruminiclostridium papyrosolvens DSM 2782</name>
    <dbReference type="NCBI Taxonomy" id="588581"/>
    <lineage>
        <taxon>Bacteria</taxon>
        <taxon>Bacillati</taxon>
        <taxon>Bacillota</taxon>
        <taxon>Clostridia</taxon>
        <taxon>Eubacteriales</taxon>
        <taxon>Oscillospiraceae</taxon>
        <taxon>Ruminiclostridium</taxon>
    </lineage>
</organism>
<name>F1TIW9_9FIRM</name>
<dbReference type="OrthoDB" id="2071028at2"/>
<sequence>MMKQIIVILLIVSMFFLCSCSLGESRVQMLNKDNDEGKADARLEQIIEAIKSKDKDSLKTVFSKQALNEAEDLDGRMDYLFNFVQGNVESWKTIVHGATTESIEHGSSIKKSSSWYYVNTDKKKYLLFFLECTTDTDHPENVGVYMLQVIQAEDKDTQFDGGGPKTRCAGIYKPEE</sequence>
<dbReference type="Pfam" id="PF17117">
    <property type="entry name" value="DUF5104"/>
    <property type="match status" value="1"/>
</dbReference>
<dbReference type="AlphaFoldDB" id="F1TIW9"/>
<reference evidence="1" key="1">
    <citation type="submission" date="2009-07" db="EMBL/GenBank/DDBJ databases">
        <authorList>
            <consortium name="US DOE Joint Genome Institute (JGI-PGF)"/>
            <person name="Lucas S."/>
            <person name="Copeland A."/>
            <person name="Lapidus A."/>
            <person name="Glavina del Rio T."/>
            <person name="Tice H."/>
            <person name="Bruce D."/>
            <person name="Goodwin L."/>
            <person name="Pitluck S."/>
            <person name="Larimer F."/>
            <person name="Land M.L."/>
            <person name="Mouttaki H."/>
            <person name="He Z."/>
            <person name="Zhou J."/>
            <person name="Hemme C.L."/>
        </authorList>
    </citation>
    <scope>NUCLEOTIDE SEQUENCE</scope>
    <source>
        <strain evidence="1">DSM 2782</strain>
    </source>
</reference>
<dbReference type="InterPro" id="IPR031344">
    <property type="entry name" value="DUF5104"/>
</dbReference>
<keyword evidence="2" id="KW-1185">Reference proteome</keyword>
<evidence type="ECO:0008006" key="3">
    <source>
        <dbReference type="Google" id="ProtNLM"/>
    </source>
</evidence>